<dbReference type="Gene3D" id="2.40.160.20">
    <property type="match status" value="1"/>
</dbReference>
<dbReference type="InterPro" id="IPR050330">
    <property type="entry name" value="Bact_OuterMem_StrucFunc"/>
</dbReference>
<dbReference type="Proteomes" id="UP001206067">
    <property type="component" value="Unassembled WGS sequence"/>
</dbReference>
<accession>A0ABT1XSL4</accession>
<keyword evidence="2" id="KW-0813">Transport</keyword>
<keyword evidence="14" id="KW-1185">Reference proteome</keyword>
<keyword evidence="5 11" id="KW-0732">Signal</keyword>
<evidence type="ECO:0000256" key="10">
    <source>
        <dbReference type="PROSITE-ProRule" id="PRU00473"/>
    </source>
</evidence>
<evidence type="ECO:0000313" key="13">
    <source>
        <dbReference type="EMBL" id="MCR2834269.1"/>
    </source>
</evidence>
<evidence type="ECO:0000259" key="12">
    <source>
        <dbReference type="PROSITE" id="PS51123"/>
    </source>
</evidence>
<evidence type="ECO:0000256" key="11">
    <source>
        <dbReference type="SAM" id="SignalP"/>
    </source>
</evidence>
<gene>
    <name evidence="13" type="ORF">NSO95_09960</name>
</gene>
<dbReference type="RefSeq" id="WP_257596071.1">
    <property type="nucleotide sequence ID" value="NZ_JANKHH010000005.1"/>
</dbReference>
<comment type="caution">
    <text evidence="13">The sequence shown here is derived from an EMBL/GenBank/DDBJ whole genome shotgun (WGS) entry which is preliminary data.</text>
</comment>
<dbReference type="InterPro" id="IPR006664">
    <property type="entry name" value="OMP_bac"/>
</dbReference>
<dbReference type="SUPFAM" id="SSF103088">
    <property type="entry name" value="OmpA-like"/>
    <property type="match status" value="1"/>
</dbReference>
<evidence type="ECO:0000256" key="9">
    <source>
        <dbReference type="ARBA" id="ARBA00023237"/>
    </source>
</evidence>
<dbReference type="PROSITE" id="PS51123">
    <property type="entry name" value="OMPA_2"/>
    <property type="match status" value="1"/>
</dbReference>
<evidence type="ECO:0000256" key="3">
    <source>
        <dbReference type="ARBA" id="ARBA00022452"/>
    </source>
</evidence>
<keyword evidence="4" id="KW-0812">Transmembrane</keyword>
<evidence type="ECO:0000256" key="8">
    <source>
        <dbReference type="ARBA" id="ARBA00023136"/>
    </source>
</evidence>
<feature type="domain" description="OmpA-like" evidence="12">
    <location>
        <begin position="280"/>
        <end position="397"/>
    </location>
</feature>
<organism evidence="13 14">
    <name type="scientific">Parerythrobacter lacustris</name>
    <dbReference type="NCBI Taxonomy" id="2969984"/>
    <lineage>
        <taxon>Bacteria</taxon>
        <taxon>Pseudomonadati</taxon>
        <taxon>Pseudomonadota</taxon>
        <taxon>Alphaproteobacteria</taxon>
        <taxon>Sphingomonadales</taxon>
        <taxon>Erythrobacteraceae</taxon>
        <taxon>Parerythrobacter</taxon>
    </lineage>
</organism>
<comment type="subcellular location">
    <subcellularLocation>
        <location evidence="1">Cell outer membrane</location>
        <topology evidence="1">Multi-pass membrane protein</topology>
    </subcellularLocation>
</comment>
<dbReference type="PANTHER" id="PTHR30329:SF21">
    <property type="entry name" value="LIPOPROTEIN YIAD-RELATED"/>
    <property type="match status" value="1"/>
</dbReference>
<feature type="chain" id="PRO_5046429213" evidence="11">
    <location>
        <begin position="22"/>
        <end position="399"/>
    </location>
</feature>
<evidence type="ECO:0000256" key="6">
    <source>
        <dbReference type="ARBA" id="ARBA00023065"/>
    </source>
</evidence>
<keyword evidence="8 10" id="KW-0472">Membrane</keyword>
<dbReference type="PANTHER" id="PTHR30329">
    <property type="entry name" value="STATOR ELEMENT OF FLAGELLAR MOTOR COMPLEX"/>
    <property type="match status" value="1"/>
</dbReference>
<evidence type="ECO:0000256" key="7">
    <source>
        <dbReference type="ARBA" id="ARBA00023114"/>
    </source>
</evidence>
<dbReference type="CDD" id="cd07185">
    <property type="entry name" value="OmpA_C-like"/>
    <property type="match status" value="1"/>
</dbReference>
<evidence type="ECO:0000256" key="2">
    <source>
        <dbReference type="ARBA" id="ARBA00022448"/>
    </source>
</evidence>
<keyword evidence="7" id="KW-0626">Porin</keyword>
<dbReference type="InterPro" id="IPR027385">
    <property type="entry name" value="Beta-barrel_OMP"/>
</dbReference>
<dbReference type="PRINTS" id="PR01021">
    <property type="entry name" value="OMPADOMAIN"/>
</dbReference>
<sequence length="399" mass="41844">MRNLVIGMAMASTALASPALARDGQWYIELGGGPMIIEDTDFDVNNGAGTVTTDTKEGYDFGGSVGYDFGAFRLEAETSYREGDIDALAADSVGLPRVGPNGANLAPAGSYPAAGDLNILSFMVNGLFDFGPDDGLQGFFGGGLGVARTDVQASANPNTPGVFDDSSTGLAWQLLAGVRAPLSDSWDAGLRYRLFTAENVDIVDTLGRANEGKVRTHAILGTLTYNFGGPAEIPTQTCWNGSVIPTTEVCPDRPMDPKPMPTQTCWNGAVIPATATCPARPEACKTGPYIVFFEWDKSDITADAATILNNAVSAYANCGTAAVMLAGHADASGSKTYNVGLSQRRNAAVRAYLASRGIPDARISSEAFGESQLRVPTADGVRELQNRRVEVTYGPNAGM</sequence>
<dbReference type="Pfam" id="PF00691">
    <property type="entry name" value="OmpA"/>
    <property type="match status" value="1"/>
</dbReference>
<keyword evidence="6" id="KW-0406">Ion transport</keyword>
<dbReference type="Gene3D" id="3.30.1330.60">
    <property type="entry name" value="OmpA-like domain"/>
    <property type="match status" value="1"/>
</dbReference>
<dbReference type="InterPro" id="IPR006665">
    <property type="entry name" value="OmpA-like"/>
</dbReference>
<dbReference type="InterPro" id="IPR036737">
    <property type="entry name" value="OmpA-like_sf"/>
</dbReference>
<name>A0ABT1XSL4_9SPHN</name>
<dbReference type="InterPro" id="IPR011250">
    <property type="entry name" value="OMP/PagP_B-barrel"/>
</dbReference>
<proteinExistence type="predicted"/>
<dbReference type="EMBL" id="JANKHH010000005">
    <property type="protein sequence ID" value="MCR2834269.1"/>
    <property type="molecule type" value="Genomic_DNA"/>
</dbReference>
<evidence type="ECO:0000256" key="5">
    <source>
        <dbReference type="ARBA" id="ARBA00022729"/>
    </source>
</evidence>
<evidence type="ECO:0000256" key="1">
    <source>
        <dbReference type="ARBA" id="ARBA00004571"/>
    </source>
</evidence>
<protein>
    <submittedName>
        <fullName evidence="13">OmpA family protein</fullName>
    </submittedName>
</protein>
<evidence type="ECO:0000313" key="14">
    <source>
        <dbReference type="Proteomes" id="UP001206067"/>
    </source>
</evidence>
<feature type="signal peptide" evidence="11">
    <location>
        <begin position="1"/>
        <end position="21"/>
    </location>
</feature>
<reference evidence="13 14" key="1">
    <citation type="submission" date="2022-08" db="EMBL/GenBank/DDBJ databases">
        <title>Polyphasic taxonomy analysis of Qipengyuania sp.RS5-5.</title>
        <authorList>
            <person name="Xamxidin M."/>
            <person name="Wu M."/>
        </authorList>
    </citation>
    <scope>NUCLEOTIDE SEQUENCE [LARGE SCALE GENOMIC DNA]</scope>
    <source>
        <strain evidence="13 14">RS5-5</strain>
    </source>
</reference>
<keyword evidence="9" id="KW-0998">Cell outer membrane</keyword>
<evidence type="ECO:0000256" key="4">
    <source>
        <dbReference type="ARBA" id="ARBA00022692"/>
    </source>
</evidence>
<dbReference type="SUPFAM" id="SSF56925">
    <property type="entry name" value="OMPA-like"/>
    <property type="match status" value="1"/>
</dbReference>
<dbReference type="Pfam" id="PF13505">
    <property type="entry name" value="OMP_b-brl"/>
    <property type="match status" value="1"/>
</dbReference>
<keyword evidence="3" id="KW-1134">Transmembrane beta strand</keyword>